<protein>
    <recommendedName>
        <fullName evidence="8">Heparin-sulfate lyase N-terminal domain-containing protein</fullName>
    </recommendedName>
</protein>
<gene>
    <name evidence="7" type="ORF">ENR23_12075</name>
</gene>
<evidence type="ECO:0000256" key="2">
    <source>
        <dbReference type="ARBA" id="ARBA00022729"/>
    </source>
</evidence>
<evidence type="ECO:0000256" key="3">
    <source>
        <dbReference type="ARBA" id="ARBA00022764"/>
    </source>
</evidence>
<comment type="caution">
    <text evidence="7">The sequence shown here is derived from an EMBL/GenBank/DDBJ whole genome shotgun (WGS) entry which is preliminary data.</text>
</comment>
<dbReference type="AlphaFoldDB" id="A0A832I2V6"/>
<sequence>MSGARWALRRLAAMSPAEVAHRARVAWRDRVARPAWEDMAPAAAFVALFEGAPDRALAASRLDAWLATPGVTPGVPAASRAWLAPALDEAQDLAAGRWSLFGRPVEIADPPRWRAHPETGAEWPEAPSRSIDYRRTDLAGGAKHVWELARLGVLPTLALAARATGDPSHAARAARWLDDFCATQPLGRGVHHTSGIEQALRVLTTSAALAWLDPLGPRPALAPALGLLAQQAHHLRPRLSLGSSANNHLLAEYAALAAAGALWPTMRGAATLLREGLAGLAREVPRQFHADGVHAEQAFGYLPFVWELVLLGLRAGEAAGLPAPPAVRERLAASLEFARAVRLPGGRMPQVGDEDDGRILLGADGWSRLDLVGNALAAWLDADALGDGHEAYAWLLARRAPRPTRAAPDGVHHFPDGGWTVWRRAGLLATLDHAPLGLGPIAAHGHADALAVTLFADGDGIIVDPGTHAYHEDPAARDRCRATPAHATVNFGGRSQSEMLGPFLWGRRAAVTREEGGWACRWWTGERHVRRVEVEASRMVIEDRVEGPEPRLAFPLAPGAEARVADGVAEVRSGRARAVFRFAGAADVGLEPSEHAPRFGRRVPAQRLVARITGRVCGTIVEVARA</sequence>
<dbReference type="GO" id="GO:0042597">
    <property type="term" value="C:periplasmic space"/>
    <property type="evidence" value="ECO:0007669"/>
    <property type="project" value="UniProtKB-SubCell"/>
</dbReference>
<comment type="subcellular location">
    <subcellularLocation>
        <location evidence="1">Periplasm</location>
    </subcellularLocation>
</comment>
<dbReference type="PANTHER" id="PTHR39210:SF1">
    <property type="entry name" value="HEPARIN-SULFATE LYASE"/>
    <property type="match status" value="1"/>
</dbReference>
<evidence type="ECO:0000313" key="7">
    <source>
        <dbReference type="EMBL" id="HGZ44129.1"/>
    </source>
</evidence>
<evidence type="ECO:0000259" key="5">
    <source>
        <dbReference type="Pfam" id="PF07940"/>
    </source>
</evidence>
<evidence type="ECO:0008006" key="8">
    <source>
        <dbReference type="Google" id="ProtNLM"/>
    </source>
</evidence>
<dbReference type="PANTHER" id="PTHR39210">
    <property type="entry name" value="HEPARIN-SULFATE LYASE"/>
    <property type="match status" value="1"/>
</dbReference>
<dbReference type="InterPro" id="IPR012480">
    <property type="entry name" value="Hepar_II_III_C"/>
</dbReference>
<reference evidence="7" key="1">
    <citation type="journal article" date="2020" name="mSystems">
        <title>Genome- and Community-Level Interaction Insights into Carbon Utilization and Element Cycling Functions of Hydrothermarchaeota in Hydrothermal Sediment.</title>
        <authorList>
            <person name="Zhou Z."/>
            <person name="Liu Y."/>
            <person name="Xu W."/>
            <person name="Pan J."/>
            <person name="Luo Z.H."/>
            <person name="Li M."/>
        </authorList>
    </citation>
    <scope>NUCLEOTIDE SEQUENCE [LARGE SCALE GENOMIC DNA]</scope>
    <source>
        <strain evidence="7">SpSt-381</strain>
    </source>
</reference>
<dbReference type="Gene3D" id="1.50.10.100">
    <property type="entry name" value="Chondroitin AC/alginate lyase"/>
    <property type="match status" value="1"/>
</dbReference>
<dbReference type="Pfam" id="PF07940">
    <property type="entry name" value="Hepar_II_III_C"/>
    <property type="match status" value="1"/>
</dbReference>
<keyword evidence="3" id="KW-0574">Periplasm</keyword>
<evidence type="ECO:0000256" key="4">
    <source>
        <dbReference type="ARBA" id="ARBA00023239"/>
    </source>
</evidence>
<evidence type="ECO:0000256" key="1">
    <source>
        <dbReference type="ARBA" id="ARBA00004418"/>
    </source>
</evidence>
<dbReference type="EMBL" id="DSQF01000025">
    <property type="protein sequence ID" value="HGZ44129.1"/>
    <property type="molecule type" value="Genomic_DNA"/>
</dbReference>
<evidence type="ECO:0000259" key="6">
    <source>
        <dbReference type="Pfam" id="PF16889"/>
    </source>
</evidence>
<name>A0A832I2V6_UNCEI</name>
<dbReference type="SUPFAM" id="SSF48230">
    <property type="entry name" value="Chondroitin AC/alginate lyase"/>
    <property type="match status" value="1"/>
</dbReference>
<keyword evidence="2" id="KW-0732">Signal</keyword>
<feature type="domain" description="Heparin-sulfate lyase N-terminal" evidence="6">
    <location>
        <begin position="131"/>
        <end position="353"/>
    </location>
</feature>
<dbReference type="Gene3D" id="2.70.98.70">
    <property type="match status" value="1"/>
</dbReference>
<keyword evidence="4" id="KW-0456">Lyase</keyword>
<dbReference type="InterPro" id="IPR008929">
    <property type="entry name" value="Chondroitin_lyas"/>
</dbReference>
<dbReference type="Pfam" id="PF16889">
    <property type="entry name" value="Hepar_II_III_N"/>
    <property type="match status" value="1"/>
</dbReference>
<organism evidence="7">
    <name type="scientific">Eiseniibacteriota bacterium</name>
    <dbReference type="NCBI Taxonomy" id="2212470"/>
    <lineage>
        <taxon>Bacteria</taxon>
        <taxon>Candidatus Eiseniibacteriota</taxon>
    </lineage>
</organism>
<dbReference type="InterPro" id="IPR031680">
    <property type="entry name" value="Hepar_II_III_N"/>
</dbReference>
<proteinExistence type="predicted"/>
<dbReference type="GO" id="GO:0016829">
    <property type="term" value="F:lyase activity"/>
    <property type="evidence" value="ECO:0007669"/>
    <property type="project" value="UniProtKB-KW"/>
</dbReference>
<accession>A0A832I2V6</accession>
<feature type="domain" description="Heparinase II/III-like C-terminal" evidence="5">
    <location>
        <begin position="410"/>
        <end position="614"/>
    </location>
</feature>